<evidence type="ECO:0000313" key="2">
    <source>
        <dbReference type="EMBL" id="QHV96698.1"/>
    </source>
</evidence>
<dbReference type="PANTHER" id="PTHR22946">
    <property type="entry name" value="DIENELACTONE HYDROLASE DOMAIN-CONTAINING PROTEIN-RELATED"/>
    <property type="match status" value="1"/>
</dbReference>
<dbReference type="Pfam" id="PF00326">
    <property type="entry name" value="Peptidase_S9"/>
    <property type="match status" value="1"/>
</dbReference>
<dbReference type="AlphaFoldDB" id="A0A6P1VWF1"/>
<keyword evidence="3" id="KW-1185">Reference proteome</keyword>
<dbReference type="Proteomes" id="UP000464577">
    <property type="component" value="Chromosome"/>
</dbReference>
<dbReference type="RefSeq" id="WP_162387108.1">
    <property type="nucleotide sequence ID" value="NZ_CP045997.1"/>
</dbReference>
<dbReference type="Gene3D" id="3.40.50.1820">
    <property type="entry name" value="alpha/beta hydrolase"/>
    <property type="match status" value="1"/>
</dbReference>
<protein>
    <submittedName>
        <fullName evidence="2">Prolyl oligopeptidase family serine peptidase</fullName>
    </submittedName>
</protein>
<feature type="domain" description="Peptidase S9 prolyl oligopeptidase catalytic" evidence="1">
    <location>
        <begin position="165"/>
        <end position="312"/>
    </location>
</feature>
<proteinExistence type="predicted"/>
<name>A0A6P1VWF1_9BACT</name>
<evidence type="ECO:0000259" key="1">
    <source>
        <dbReference type="Pfam" id="PF00326"/>
    </source>
</evidence>
<dbReference type="PROSITE" id="PS51257">
    <property type="entry name" value="PROKAR_LIPOPROTEIN"/>
    <property type="match status" value="1"/>
</dbReference>
<evidence type="ECO:0000313" key="3">
    <source>
        <dbReference type="Proteomes" id="UP000464577"/>
    </source>
</evidence>
<sequence>MKRLLLSALITIVLSCTKKDVLPQADKQVLFAVPQQAELAQISMDWQKRELVPTNYQLVQESKLLNGKFTLKMVAYVVAGIKEYGALLIPQGANRLPVRLLINGFGLGITANSVSLAVDSALAKTPFILAIPALRGQSVALTVNGTLYASPVSEGDQCDAFDGATDDTIAFLNLIQQTETSADVNRTAVRGGSRGGTVALLAGIRDKRVKRVVGVVCPTDLVTLTAQHENDPTYQCQFLNALKSNSASLAVSRSKLLASSPLYFAQHLPLTQLHMGLNDPIVPISQGRELEQKMAQLQLDSTFKLYSYPKTHTDIATDNPALAERIDDFLSKL</sequence>
<organism evidence="2 3">
    <name type="scientific">Spirosoma endbachense</name>
    <dbReference type="NCBI Taxonomy" id="2666025"/>
    <lineage>
        <taxon>Bacteria</taxon>
        <taxon>Pseudomonadati</taxon>
        <taxon>Bacteroidota</taxon>
        <taxon>Cytophagia</taxon>
        <taxon>Cytophagales</taxon>
        <taxon>Cytophagaceae</taxon>
        <taxon>Spirosoma</taxon>
    </lineage>
</organism>
<dbReference type="KEGG" id="senf:GJR95_17525"/>
<accession>A0A6P1VWF1</accession>
<dbReference type="SUPFAM" id="SSF53474">
    <property type="entry name" value="alpha/beta-Hydrolases"/>
    <property type="match status" value="1"/>
</dbReference>
<gene>
    <name evidence="2" type="ORF">GJR95_17525</name>
</gene>
<dbReference type="InterPro" id="IPR001375">
    <property type="entry name" value="Peptidase_S9_cat"/>
</dbReference>
<dbReference type="InterPro" id="IPR029058">
    <property type="entry name" value="AB_hydrolase_fold"/>
</dbReference>
<reference evidence="2 3" key="1">
    <citation type="submission" date="2019-11" db="EMBL/GenBank/DDBJ databases">
        <title>Spirosoma endbachense sp. nov., isolated from a natural salt meadow.</title>
        <authorList>
            <person name="Rojas J."/>
            <person name="Ambika Manirajan B."/>
            <person name="Ratering S."/>
            <person name="Suarez C."/>
            <person name="Geissler-Plaum R."/>
            <person name="Schnell S."/>
        </authorList>
    </citation>
    <scope>NUCLEOTIDE SEQUENCE [LARGE SCALE GENOMIC DNA]</scope>
    <source>
        <strain evidence="2 3">I-24</strain>
    </source>
</reference>
<dbReference type="EMBL" id="CP045997">
    <property type="protein sequence ID" value="QHV96698.1"/>
    <property type="molecule type" value="Genomic_DNA"/>
</dbReference>
<dbReference type="InterPro" id="IPR050261">
    <property type="entry name" value="FrsA_esterase"/>
</dbReference>